<dbReference type="EMBL" id="BAAATJ010000009">
    <property type="protein sequence ID" value="GAA2397688.1"/>
    <property type="molecule type" value="Genomic_DNA"/>
</dbReference>
<evidence type="ECO:0000313" key="3">
    <source>
        <dbReference type="Proteomes" id="UP001500058"/>
    </source>
</evidence>
<dbReference type="Proteomes" id="UP001500058">
    <property type="component" value="Unassembled WGS sequence"/>
</dbReference>
<keyword evidence="3" id="KW-1185">Reference proteome</keyword>
<reference evidence="3" key="1">
    <citation type="journal article" date="2019" name="Int. J. Syst. Evol. Microbiol.">
        <title>The Global Catalogue of Microorganisms (GCM) 10K type strain sequencing project: providing services to taxonomists for standard genome sequencing and annotation.</title>
        <authorList>
            <consortium name="The Broad Institute Genomics Platform"/>
            <consortium name="The Broad Institute Genome Sequencing Center for Infectious Disease"/>
            <person name="Wu L."/>
            <person name="Ma J."/>
        </authorList>
    </citation>
    <scope>NUCLEOTIDE SEQUENCE [LARGE SCALE GENOMIC DNA]</scope>
    <source>
        <strain evidence="3">JCM 6921</strain>
    </source>
</reference>
<organism evidence="2 3">
    <name type="scientific">Streptomyces glaucosporus</name>
    <dbReference type="NCBI Taxonomy" id="284044"/>
    <lineage>
        <taxon>Bacteria</taxon>
        <taxon>Bacillati</taxon>
        <taxon>Actinomycetota</taxon>
        <taxon>Actinomycetes</taxon>
        <taxon>Kitasatosporales</taxon>
        <taxon>Streptomycetaceae</taxon>
        <taxon>Streptomyces</taxon>
    </lineage>
</organism>
<proteinExistence type="predicted"/>
<name>A0ABP5VA39_9ACTN</name>
<evidence type="ECO:0000256" key="1">
    <source>
        <dbReference type="SAM" id="MobiDB-lite"/>
    </source>
</evidence>
<accession>A0ABP5VA39</accession>
<comment type="caution">
    <text evidence="2">The sequence shown here is derived from an EMBL/GenBank/DDBJ whole genome shotgun (WGS) entry which is preliminary data.</text>
</comment>
<feature type="compositionally biased region" description="Basic residues" evidence="1">
    <location>
        <begin position="58"/>
        <end position="70"/>
    </location>
</feature>
<gene>
    <name evidence="2" type="ORF">GCM10010420_24680</name>
</gene>
<feature type="region of interest" description="Disordered" evidence="1">
    <location>
        <begin position="38"/>
        <end position="83"/>
    </location>
</feature>
<evidence type="ECO:0000313" key="2">
    <source>
        <dbReference type="EMBL" id="GAA2397688.1"/>
    </source>
</evidence>
<sequence>MRGRVCGPVRLRERVHVFGSPVVRVPSAAVPDRVLCTGPDRTAAPRPFPRSVAPRCRPTTRPRAGARRGPRAPEGDAGAGSGVPLVRQNAVMTCLTRV</sequence>
<protein>
    <submittedName>
        <fullName evidence="2">Uncharacterized protein</fullName>
    </submittedName>
</protein>